<feature type="domain" description="3-octaprenyl-4-hydroxybenzoate carboxy-lyase-like Rift-related" evidence="3">
    <location>
        <begin position="123"/>
        <end position="318"/>
    </location>
</feature>
<organism evidence="6 7">
    <name type="scientific">Halogeometricum luteum</name>
    <dbReference type="NCBI Taxonomy" id="2950537"/>
    <lineage>
        <taxon>Archaea</taxon>
        <taxon>Methanobacteriati</taxon>
        <taxon>Methanobacteriota</taxon>
        <taxon>Stenosarchaea group</taxon>
        <taxon>Halobacteria</taxon>
        <taxon>Halobacteriales</taxon>
        <taxon>Haloferacaceae</taxon>
        <taxon>Halogeometricum</taxon>
    </lineage>
</organism>
<evidence type="ECO:0000259" key="4">
    <source>
        <dbReference type="Pfam" id="PF20695"/>
    </source>
</evidence>
<evidence type="ECO:0000313" key="6">
    <source>
        <dbReference type="EMBL" id="MDS0294911.1"/>
    </source>
</evidence>
<name>A0ABU2G293_9EURY</name>
<evidence type="ECO:0000259" key="5">
    <source>
        <dbReference type="Pfam" id="PF20696"/>
    </source>
</evidence>
<dbReference type="Pfam" id="PF01977">
    <property type="entry name" value="UbiD"/>
    <property type="match status" value="1"/>
</dbReference>
<feature type="domain" description="3-octaprenyl-4-hydroxybenzoate carboxy-lyase-like C-terminal" evidence="5">
    <location>
        <begin position="340"/>
        <end position="455"/>
    </location>
</feature>
<evidence type="ECO:0000256" key="2">
    <source>
        <dbReference type="SAM" id="MobiDB-lite"/>
    </source>
</evidence>
<accession>A0ABU2G293</accession>
<feature type="domain" description="3-octaprenyl-4-hydroxybenzoate carboxy-lyase-like N-terminal" evidence="4">
    <location>
        <begin position="14"/>
        <end position="91"/>
    </location>
</feature>
<dbReference type="SUPFAM" id="SSF50475">
    <property type="entry name" value="FMN-binding split barrel"/>
    <property type="match status" value="1"/>
</dbReference>
<evidence type="ECO:0000259" key="3">
    <source>
        <dbReference type="Pfam" id="PF01977"/>
    </source>
</evidence>
<dbReference type="PANTHER" id="PTHR30108:SF17">
    <property type="entry name" value="FERULIC ACID DECARBOXYLASE 1"/>
    <property type="match status" value="1"/>
</dbReference>
<dbReference type="RefSeq" id="WP_310928758.1">
    <property type="nucleotide sequence ID" value="NZ_JAMQOQ010000003.1"/>
</dbReference>
<keyword evidence="7" id="KW-1185">Reference proteome</keyword>
<dbReference type="InterPro" id="IPR049381">
    <property type="entry name" value="UbiD-like_C"/>
</dbReference>
<evidence type="ECO:0000256" key="1">
    <source>
        <dbReference type="ARBA" id="ARBA00010021"/>
    </source>
</evidence>
<comment type="similarity">
    <text evidence="1">Belongs to the UbiD family.</text>
</comment>
<evidence type="ECO:0000313" key="7">
    <source>
        <dbReference type="Proteomes" id="UP001254813"/>
    </source>
</evidence>
<gene>
    <name evidence="6" type="ORF">NDI79_12095</name>
</gene>
<dbReference type="Pfam" id="PF20695">
    <property type="entry name" value="UbiD_N"/>
    <property type="match status" value="1"/>
</dbReference>
<dbReference type="SUPFAM" id="SSF143968">
    <property type="entry name" value="UbiD C-terminal domain-like"/>
    <property type="match status" value="1"/>
</dbReference>
<dbReference type="InterPro" id="IPR002830">
    <property type="entry name" value="UbiD"/>
</dbReference>
<dbReference type="Gene3D" id="3.40.1670.10">
    <property type="entry name" value="UbiD C-terminal domain-like"/>
    <property type="match status" value="1"/>
</dbReference>
<reference evidence="6 7" key="1">
    <citation type="submission" date="2022-06" db="EMBL/GenBank/DDBJ databases">
        <title>Halogeometricum sp. a new haloarchaeum isolate from saline soil.</title>
        <authorList>
            <person name="Strakova D."/>
            <person name="Galisteo C."/>
            <person name="Sanchez-Porro C."/>
            <person name="Ventosa A."/>
        </authorList>
    </citation>
    <scope>NUCLEOTIDE SEQUENCE [LARGE SCALE GENOMIC DNA]</scope>
    <source>
        <strain evidence="7">S3BR25-2</strain>
    </source>
</reference>
<dbReference type="EMBL" id="JAMQOQ010000003">
    <property type="protein sequence ID" value="MDS0294911.1"/>
    <property type="molecule type" value="Genomic_DNA"/>
</dbReference>
<dbReference type="Proteomes" id="UP001254813">
    <property type="component" value="Unassembled WGS sequence"/>
</dbReference>
<comment type="caution">
    <text evidence="6">The sequence shown here is derived from an EMBL/GenBank/DDBJ whole genome shotgun (WGS) entry which is preliminary data.</text>
</comment>
<protein>
    <submittedName>
        <fullName evidence="6">UbiD family decarboxylase</fullName>
    </submittedName>
</protein>
<dbReference type="InterPro" id="IPR048304">
    <property type="entry name" value="UbiD_Rift_dom"/>
</dbReference>
<dbReference type="Pfam" id="PF20696">
    <property type="entry name" value="UbiD_C"/>
    <property type="match status" value="1"/>
</dbReference>
<dbReference type="PANTHER" id="PTHR30108">
    <property type="entry name" value="3-OCTAPRENYL-4-HYDROXYBENZOATE CARBOXY-LYASE-RELATED"/>
    <property type="match status" value="1"/>
</dbReference>
<dbReference type="InterPro" id="IPR049383">
    <property type="entry name" value="UbiD-like_N"/>
</dbReference>
<proteinExistence type="inferred from homology"/>
<sequence length="488" mass="53545">MVKDLRDFLAEVDAIGELETFKGAHWNHEIGAVTELVAEKGSGRGGPACLFDDIEGYPSGFRVLSNTFGSIERSRITLGKPEGTTAMEMVDQWRKDMKAEPWSDEGGSGDGTTLVEDPTPEVAPILENVDAGDDVDVTKFPVPVWHAQDEDNRYIGTGCTILTKDPDTGWVNLGVYRSSIIDEQTVTMGIWPGKDGLVTMRKYHERGEDCPIAMVVGLDPWTWLASTITLHRQESEYEVAGWLQGEPIPVIEAPDTGLPIPANAEIALEGYLPPLSEERCTDGPFGEWPGYSTPPHPDLPVMHVTNVMHRDDPILLGQPPLRPPALYTLGVPVRTAGGVWNQLEDGGVPSVTGVWSHVIERPMFLVVSIEQEYAGHAKQAGLGAVSTPNGSYGGRYVVVVDDDVDVTNLDEVLWAMCTRCRAEDVEIVEGVYTSPLDPLVQDRERPTSGRVIVDATRPYDEEFPEAIAFPDDYREEVREKWGLDAVGI</sequence>
<feature type="region of interest" description="Disordered" evidence="2">
    <location>
        <begin position="99"/>
        <end position="118"/>
    </location>
</feature>